<dbReference type="InParanoid" id="A0A6P7H003"/>
<protein>
    <submittedName>
        <fullName evidence="4">Chromodomain-helicase-DNA-binding protein 1-like</fullName>
    </submittedName>
</protein>
<dbReference type="GO" id="GO:0005524">
    <property type="term" value="F:ATP binding"/>
    <property type="evidence" value="ECO:0007669"/>
    <property type="project" value="InterPro"/>
</dbReference>
<dbReference type="GO" id="GO:0003682">
    <property type="term" value="F:chromatin binding"/>
    <property type="evidence" value="ECO:0007669"/>
    <property type="project" value="TreeGrafter"/>
</dbReference>
<dbReference type="GO" id="GO:0003677">
    <property type="term" value="F:DNA binding"/>
    <property type="evidence" value="ECO:0007669"/>
    <property type="project" value="TreeGrafter"/>
</dbReference>
<dbReference type="Gene3D" id="3.40.50.10810">
    <property type="entry name" value="Tandem AAA-ATPase domain"/>
    <property type="match status" value="1"/>
</dbReference>
<dbReference type="PROSITE" id="PS51192">
    <property type="entry name" value="HELICASE_ATP_BIND_1"/>
    <property type="match status" value="1"/>
</dbReference>
<dbReference type="PANTHER" id="PTHR45623:SF14">
    <property type="entry name" value="CHROMODOMAIN-HELICASE-DNA-BINDING PROTEIN 1"/>
    <property type="match status" value="1"/>
</dbReference>
<dbReference type="GO" id="GO:0000785">
    <property type="term" value="C:chromatin"/>
    <property type="evidence" value="ECO:0007669"/>
    <property type="project" value="TreeGrafter"/>
</dbReference>
<reference evidence="4" key="1">
    <citation type="submission" date="2025-08" db="UniProtKB">
        <authorList>
            <consortium name="RefSeq"/>
        </authorList>
    </citation>
    <scope>IDENTIFICATION</scope>
    <source>
        <tissue evidence="4">Whole insect</tissue>
    </source>
</reference>
<evidence type="ECO:0000259" key="3">
    <source>
        <dbReference type="PROSITE" id="PS51192"/>
    </source>
</evidence>
<dbReference type="Pfam" id="PF00176">
    <property type="entry name" value="SNF2-rel_dom"/>
    <property type="match status" value="1"/>
</dbReference>
<proteinExistence type="predicted"/>
<dbReference type="GO" id="GO:0042393">
    <property type="term" value="F:histone binding"/>
    <property type="evidence" value="ECO:0007669"/>
    <property type="project" value="TreeGrafter"/>
</dbReference>
<accession>A0A6P7H003</accession>
<dbReference type="GO" id="GO:0016887">
    <property type="term" value="F:ATP hydrolysis activity"/>
    <property type="evidence" value="ECO:0007669"/>
    <property type="project" value="TreeGrafter"/>
</dbReference>
<dbReference type="GO" id="GO:0005634">
    <property type="term" value="C:nucleus"/>
    <property type="evidence" value="ECO:0007669"/>
    <property type="project" value="UniProtKB-SubCell"/>
</dbReference>
<evidence type="ECO:0000313" key="4">
    <source>
        <dbReference type="RefSeq" id="XP_028154934.1"/>
    </source>
</evidence>
<evidence type="ECO:0000256" key="2">
    <source>
        <dbReference type="ARBA" id="ARBA00023242"/>
    </source>
</evidence>
<dbReference type="InterPro" id="IPR014001">
    <property type="entry name" value="Helicase_ATP-bd"/>
</dbReference>
<organism evidence="4">
    <name type="scientific">Diabrotica virgifera virgifera</name>
    <name type="common">western corn rootworm</name>
    <dbReference type="NCBI Taxonomy" id="50390"/>
    <lineage>
        <taxon>Eukaryota</taxon>
        <taxon>Metazoa</taxon>
        <taxon>Ecdysozoa</taxon>
        <taxon>Arthropoda</taxon>
        <taxon>Hexapoda</taxon>
        <taxon>Insecta</taxon>
        <taxon>Pterygota</taxon>
        <taxon>Neoptera</taxon>
        <taxon>Endopterygota</taxon>
        <taxon>Coleoptera</taxon>
        <taxon>Polyphaga</taxon>
        <taxon>Cucujiformia</taxon>
        <taxon>Chrysomeloidea</taxon>
        <taxon>Chrysomelidae</taxon>
        <taxon>Galerucinae</taxon>
        <taxon>Diabroticina</taxon>
        <taxon>Diabroticites</taxon>
        <taxon>Diabrotica</taxon>
    </lineage>
</organism>
<dbReference type="SUPFAM" id="SSF52540">
    <property type="entry name" value="P-loop containing nucleoside triphosphate hydrolases"/>
    <property type="match status" value="1"/>
</dbReference>
<name>A0A6P7H003_DIAVI</name>
<dbReference type="PANTHER" id="PTHR45623">
    <property type="entry name" value="CHROMODOMAIN-HELICASE-DNA-BINDING PROTEIN 3-RELATED-RELATED"/>
    <property type="match status" value="1"/>
</dbReference>
<dbReference type="GO" id="GO:0034728">
    <property type="term" value="P:nucleosome organization"/>
    <property type="evidence" value="ECO:0007669"/>
    <property type="project" value="TreeGrafter"/>
</dbReference>
<dbReference type="InterPro" id="IPR000330">
    <property type="entry name" value="SNF2_N"/>
</dbReference>
<comment type="subcellular location">
    <subcellularLocation>
        <location evidence="1">Nucleus</location>
    </subcellularLocation>
</comment>
<keyword evidence="2" id="KW-0539">Nucleus</keyword>
<sequence length="88" mass="10327">MIHSWSKENSVILADEMGLGKTIQTICFLYYLFNTHHLHGPFLCVVPLSTMTSWQREMTQWAPDLNFVTYLGDVQSRDTVRFLHFFIT</sequence>
<gene>
    <name evidence="4" type="primary">LOC114348593</name>
</gene>
<dbReference type="RefSeq" id="XP_028154934.1">
    <property type="nucleotide sequence ID" value="XM_028299133.1"/>
</dbReference>
<evidence type="ECO:0000256" key="1">
    <source>
        <dbReference type="ARBA" id="ARBA00004123"/>
    </source>
</evidence>
<dbReference type="GO" id="GO:0140658">
    <property type="term" value="F:ATP-dependent chromatin remodeler activity"/>
    <property type="evidence" value="ECO:0007669"/>
    <property type="project" value="TreeGrafter"/>
</dbReference>
<feature type="domain" description="Helicase ATP-binding" evidence="3">
    <location>
        <begin position="2"/>
        <end position="88"/>
    </location>
</feature>
<dbReference type="AlphaFoldDB" id="A0A6P7H003"/>
<dbReference type="InterPro" id="IPR038718">
    <property type="entry name" value="SNF2-like_sf"/>
</dbReference>
<dbReference type="InterPro" id="IPR027417">
    <property type="entry name" value="P-loop_NTPase"/>
</dbReference>